<feature type="non-terminal residue" evidence="1">
    <location>
        <position position="1"/>
    </location>
</feature>
<evidence type="ECO:0000313" key="1">
    <source>
        <dbReference type="EMBL" id="RMX40629.1"/>
    </source>
</evidence>
<dbReference type="AlphaFoldDB" id="A0A3M6TH32"/>
<name>A0A3M6TH32_POCDA</name>
<keyword evidence="2" id="KW-1185">Reference proteome</keyword>
<dbReference type="Proteomes" id="UP000275408">
    <property type="component" value="Unassembled WGS sequence"/>
</dbReference>
<dbReference type="EMBL" id="RCHS01003600">
    <property type="protein sequence ID" value="RMX40629.1"/>
    <property type="molecule type" value="Genomic_DNA"/>
</dbReference>
<comment type="caution">
    <text evidence="1">The sequence shown here is derived from an EMBL/GenBank/DDBJ whole genome shotgun (WGS) entry which is preliminary data.</text>
</comment>
<organism evidence="1 2">
    <name type="scientific">Pocillopora damicornis</name>
    <name type="common">Cauliflower coral</name>
    <name type="synonym">Millepora damicornis</name>
    <dbReference type="NCBI Taxonomy" id="46731"/>
    <lineage>
        <taxon>Eukaryota</taxon>
        <taxon>Metazoa</taxon>
        <taxon>Cnidaria</taxon>
        <taxon>Anthozoa</taxon>
        <taxon>Hexacorallia</taxon>
        <taxon>Scleractinia</taxon>
        <taxon>Astrocoeniina</taxon>
        <taxon>Pocilloporidae</taxon>
        <taxon>Pocillopora</taxon>
    </lineage>
</organism>
<reference evidence="1 2" key="1">
    <citation type="journal article" date="2018" name="Sci. Rep.">
        <title>Comparative analysis of the Pocillopora damicornis genome highlights role of immune system in coral evolution.</title>
        <authorList>
            <person name="Cunning R."/>
            <person name="Bay R.A."/>
            <person name="Gillette P."/>
            <person name="Baker A.C."/>
            <person name="Traylor-Knowles N."/>
        </authorList>
    </citation>
    <scope>NUCLEOTIDE SEQUENCE [LARGE SCALE GENOMIC DNA]</scope>
    <source>
        <strain evidence="1">RSMAS</strain>
        <tissue evidence="1">Whole animal</tissue>
    </source>
</reference>
<gene>
    <name evidence="1" type="ORF">pdam_00009902</name>
</gene>
<sequence>VDLIPESYDFSGRQHSYLIKLDVREPRLKRVHQTACDSPPLTHCLVTDIAGAFQLNLKEVQRSNICEVQEHDDSGIFRTKHSVMSANDTHAHFHRSWTNQDYQIFADGTPDKVEHRVQSQHNAHIHVKDGKVERVHCANKAFFRPSNGHPRAENCEGFKGQEQDIEMSTKRFSKPTLRSCLGPKHYRSMRSASEEPHVKISRTLNKDSLCLLILRR</sequence>
<dbReference type="OrthoDB" id="6153184at2759"/>
<evidence type="ECO:0000313" key="2">
    <source>
        <dbReference type="Proteomes" id="UP000275408"/>
    </source>
</evidence>
<accession>A0A3M6TH32</accession>
<protein>
    <submittedName>
        <fullName evidence="1">Uncharacterized protein</fullName>
    </submittedName>
</protein>
<proteinExistence type="predicted"/>